<evidence type="ECO:0000313" key="2">
    <source>
        <dbReference type="EMBL" id="VDK80272.1"/>
    </source>
</evidence>
<feature type="chain" id="PRO_5018130831" description="Saposin B-type domain-containing protein" evidence="1">
    <location>
        <begin position="22"/>
        <end position="184"/>
    </location>
</feature>
<dbReference type="Proteomes" id="UP000277928">
    <property type="component" value="Unassembled WGS sequence"/>
</dbReference>
<organism evidence="2 3">
    <name type="scientific">Litomosoides sigmodontis</name>
    <name type="common">Filarial nematode worm</name>
    <dbReference type="NCBI Taxonomy" id="42156"/>
    <lineage>
        <taxon>Eukaryota</taxon>
        <taxon>Metazoa</taxon>
        <taxon>Ecdysozoa</taxon>
        <taxon>Nematoda</taxon>
        <taxon>Chromadorea</taxon>
        <taxon>Rhabditida</taxon>
        <taxon>Spirurina</taxon>
        <taxon>Spiruromorpha</taxon>
        <taxon>Filarioidea</taxon>
        <taxon>Onchocercidae</taxon>
        <taxon>Litomosoides</taxon>
    </lineage>
</organism>
<keyword evidence="1" id="KW-0732">Signal</keyword>
<feature type="signal peptide" evidence="1">
    <location>
        <begin position="1"/>
        <end position="21"/>
    </location>
</feature>
<reference evidence="2 3" key="1">
    <citation type="submission" date="2018-08" db="EMBL/GenBank/DDBJ databases">
        <authorList>
            <person name="Laetsch R D."/>
            <person name="Stevens L."/>
            <person name="Kumar S."/>
            <person name="Blaxter L. M."/>
        </authorList>
    </citation>
    <scope>NUCLEOTIDE SEQUENCE [LARGE SCALE GENOMIC DNA]</scope>
</reference>
<evidence type="ECO:0000256" key="1">
    <source>
        <dbReference type="SAM" id="SignalP"/>
    </source>
</evidence>
<dbReference type="OMA" id="KVILMAN"/>
<dbReference type="AlphaFoldDB" id="A0A3P6SWS6"/>
<name>A0A3P6SWS6_LITSI</name>
<proteinExistence type="predicted"/>
<protein>
    <recommendedName>
        <fullName evidence="4">Saposin B-type domain-containing protein</fullName>
    </recommendedName>
</protein>
<gene>
    <name evidence="2" type="ORF">NLS_LOCUS4838</name>
</gene>
<evidence type="ECO:0000313" key="3">
    <source>
        <dbReference type="Proteomes" id="UP000277928"/>
    </source>
</evidence>
<accession>A0A3P6SWS6</accession>
<sequence length="184" mass="20719">MNVLSSLLLANFVLFSMENKAIDVGLIPDDIICPFCIALIEKFQQTTHQNSDFKSILCESISAKNRKNYHTCIRSFNEVTVEKLKTLSADDLCRSQKICPIDYKKVILTANTGKVDFPRIPVVTDEQLKDAERHDILRTLGDILTGKLEASSGKNLTLHIDLEFRKSQPDETETTTLDNLTDSN</sequence>
<dbReference type="OrthoDB" id="5847119at2759"/>
<keyword evidence="3" id="KW-1185">Reference proteome</keyword>
<evidence type="ECO:0008006" key="4">
    <source>
        <dbReference type="Google" id="ProtNLM"/>
    </source>
</evidence>
<dbReference type="EMBL" id="UYRX01000329">
    <property type="protein sequence ID" value="VDK80272.1"/>
    <property type="molecule type" value="Genomic_DNA"/>
</dbReference>